<evidence type="ECO:0000313" key="2">
    <source>
        <dbReference type="Proteomes" id="UP001152531"/>
    </source>
</evidence>
<protein>
    <submittedName>
        <fullName evidence="1">Biogenesis of lysosome-related organelles complex 1 subunit KXD1</fullName>
    </submittedName>
</protein>
<comment type="caution">
    <text evidence="1">The sequence shown here is derived from an EMBL/GenBank/DDBJ whole genome shotgun (WGS) entry which is preliminary data.</text>
</comment>
<dbReference type="Proteomes" id="UP001152531">
    <property type="component" value="Unassembled WGS sequence"/>
</dbReference>
<dbReference type="EMBL" id="CALSDN010000014">
    <property type="protein sequence ID" value="CAH6723263.1"/>
    <property type="molecule type" value="Genomic_DNA"/>
</dbReference>
<reference evidence="1" key="1">
    <citation type="submission" date="2022-06" db="EMBL/GenBank/DDBJ databases">
        <authorList>
            <person name="Legras J.-L."/>
            <person name="Devillers H."/>
            <person name="Grondin C."/>
        </authorList>
    </citation>
    <scope>NUCLEOTIDE SEQUENCE</scope>
    <source>
        <strain evidence="1">CLIB 1444</strain>
    </source>
</reference>
<proteinExistence type="predicted"/>
<gene>
    <name evidence="1" type="ORF">CLIB1444_14S00210</name>
</gene>
<name>A0ACA9YDW5_9ASCO</name>
<organism evidence="1 2">
    <name type="scientific">[Candida] jaroonii</name>
    <dbReference type="NCBI Taxonomy" id="467808"/>
    <lineage>
        <taxon>Eukaryota</taxon>
        <taxon>Fungi</taxon>
        <taxon>Dikarya</taxon>
        <taxon>Ascomycota</taxon>
        <taxon>Saccharomycotina</taxon>
        <taxon>Pichiomycetes</taxon>
        <taxon>Debaryomycetaceae</taxon>
        <taxon>Yamadazyma</taxon>
    </lineage>
</organism>
<sequence>MVRERTEVGTSDNELVAADAAATDSDMVAFSTEVEGSNDMDRSTARSTEPSTEPFSDPSLDTSNTTNPNNTTTTTSDSQDHPDSDSDSSYLLSDTEERLTYNAVPDTQYLTSTLSHGLDSMELDKSLVLQTKLSGYLNNENQKINEKRQLVIQKLQSLKSLHSANFKPNGGVSKVEQLTNDIKDIESRIRNIKHGNTTLLGLFRSQSGLVNKYPVEYNQARDKVLERPWDQ</sequence>
<keyword evidence="2" id="KW-1185">Reference proteome</keyword>
<accession>A0ACA9YDW5</accession>
<evidence type="ECO:0000313" key="1">
    <source>
        <dbReference type="EMBL" id="CAH6723263.1"/>
    </source>
</evidence>